<dbReference type="Proteomes" id="UP000183952">
    <property type="component" value="Unassembled WGS sequence"/>
</dbReference>
<dbReference type="RefSeq" id="WP_072903500.1">
    <property type="nucleotide sequence ID" value="NZ_FRAD01000011.1"/>
</dbReference>
<dbReference type="AlphaFoldDB" id="A0A1M6NXF8"/>
<evidence type="ECO:0000256" key="1">
    <source>
        <dbReference type="SAM" id="Phobius"/>
    </source>
</evidence>
<accession>A0A1M6NXF8</accession>
<dbReference type="EMBL" id="FRAD01000011">
    <property type="protein sequence ID" value="SHK00330.1"/>
    <property type="molecule type" value="Genomic_DNA"/>
</dbReference>
<keyword evidence="3" id="KW-1185">Reference proteome</keyword>
<keyword evidence="1" id="KW-0472">Membrane</keyword>
<evidence type="ECO:0000313" key="3">
    <source>
        <dbReference type="Proteomes" id="UP000183952"/>
    </source>
</evidence>
<feature type="transmembrane region" description="Helical" evidence="1">
    <location>
        <begin position="12"/>
        <end position="33"/>
    </location>
</feature>
<gene>
    <name evidence="2" type="ORF">SAMN02745248_01540</name>
</gene>
<reference evidence="2 3" key="1">
    <citation type="submission" date="2016-11" db="EMBL/GenBank/DDBJ databases">
        <authorList>
            <person name="Jaros S."/>
            <person name="Januszkiewicz K."/>
            <person name="Wedrychowicz H."/>
        </authorList>
    </citation>
    <scope>NUCLEOTIDE SEQUENCE [LARGE SCALE GENOMIC DNA]</scope>
    <source>
        <strain evidence="2 3">DSM 3090</strain>
    </source>
</reference>
<evidence type="ECO:0000313" key="2">
    <source>
        <dbReference type="EMBL" id="SHK00330.1"/>
    </source>
</evidence>
<keyword evidence="1" id="KW-0812">Transmembrane</keyword>
<protein>
    <submittedName>
        <fullName evidence="2">Uncharacterized protein</fullName>
    </submittedName>
</protein>
<proteinExistence type="predicted"/>
<keyword evidence="1" id="KW-1133">Transmembrane helix</keyword>
<organism evidence="2 3">
    <name type="scientific">Hathewaya proteolytica DSM 3090</name>
    <dbReference type="NCBI Taxonomy" id="1121331"/>
    <lineage>
        <taxon>Bacteria</taxon>
        <taxon>Bacillati</taxon>
        <taxon>Bacillota</taxon>
        <taxon>Clostridia</taxon>
        <taxon>Eubacteriales</taxon>
        <taxon>Clostridiaceae</taxon>
        <taxon>Hathewaya</taxon>
    </lineage>
</organism>
<sequence>MRGTKSVLTKVVIFIDILLLICVAGFAIYYFYFYPQNNSYESMNKSLPNAEREVDIEINPENIDIPSKEITVLSSINFSEEELTDLFLLSLKDMPEVNQYIRGLKVRILDDCINLDANVTYKNLPLKATFTFQGKASNGKGILHYHQGKIGFLDIPENVLLSNLKDTTYLKVSQDSKDIILDLSTSEFMEITDIVTENKSLKVKLRKTISLLK</sequence>
<name>A0A1M6NXF8_9CLOT</name>
<dbReference type="OrthoDB" id="1906601at2"/>